<protein>
    <submittedName>
        <fullName evidence="1">Uncharacterized protein</fullName>
    </submittedName>
</protein>
<reference evidence="1" key="1">
    <citation type="submission" date="2017-09" db="EMBL/GenBank/DDBJ databases">
        <title>Complete Genome Sequence of ansamitocin-producing Bacterium Actinosynnema pretiosum X47.</title>
        <authorList>
            <person name="Cao G."/>
            <person name="Zong G."/>
            <person name="Zhong C."/>
            <person name="Fu J."/>
        </authorList>
    </citation>
    <scope>NUCLEOTIDE SEQUENCE [LARGE SCALE GENOMIC DNA]</scope>
    <source>
        <strain evidence="1">X47</strain>
    </source>
</reference>
<dbReference type="AlphaFoldDB" id="A0A290Z8I6"/>
<evidence type="ECO:0000313" key="1">
    <source>
        <dbReference type="EMBL" id="ATE55337.1"/>
    </source>
</evidence>
<sequence>MGLRYAATGREPRQTARRSLALTGVLAARGCGRLCLGERGPAGRPGLFVGGRELGMIFRTFA</sequence>
<dbReference type="Proteomes" id="UP000218505">
    <property type="component" value="Chromosome"/>
</dbReference>
<evidence type="ECO:0000313" key="2">
    <source>
        <dbReference type="Proteomes" id="UP000218505"/>
    </source>
</evidence>
<gene>
    <name evidence="1" type="ORF">CNX65_20330</name>
</gene>
<dbReference type="KEGG" id="apre:CNX65_20330"/>
<accession>A0A290Z8I6</accession>
<dbReference type="EMBL" id="CP023445">
    <property type="protein sequence ID" value="ATE55337.1"/>
    <property type="molecule type" value="Genomic_DNA"/>
</dbReference>
<organism evidence="1 2">
    <name type="scientific">Actinosynnema pretiosum</name>
    <dbReference type="NCBI Taxonomy" id="42197"/>
    <lineage>
        <taxon>Bacteria</taxon>
        <taxon>Bacillati</taxon>
        <taxon>Actinomycetota</taxon>
        <taxon>Actinomycetes</taxon>
        <taxon>Pseudonocardiales</taxon>
        <taxon>Pseudonocardiaceae</taxon>
        <taxon>Actinosynnema</taxon>
    </lineage>
</organism>
<keyword evidence="2" id="KW-1185">Reference proteome</keyword>
<proteinExistence type="predicted"/>
<name>A0A290Z8I6_9PSEU</name>